<dbReference type="AlphaFoldDB" id="A0A835IN18"/>
<dbReference type="EMBL" id="JADFTS010000002">
    <property type="protein sequence ID" value="KAF9618583.1"/>
    <property type="molecule type" value="Genomic_DNA"/>
</dbReference>
<protein>
    <submittedName>
        <fullName evidence="1">Uncharacterized protein</fullName>
    </submittedName>
</protein>
<gene>
    <name evidence="1" type="ORF">IFM89_002278</name>
</gene>
<proteinExistence type="predicted"/>
<organism evidence="1 2">
    <name type="scientific">Coptis chinensis</name>
    <dbReference type="NCBI Taxonomy" id="261450"/>
    <lineage>
        <taxon>Eukaryota</taxon>
        <taxon>Viridiplantae</taxon>
        <taxon>Streptophyta</taxon>
        <taxon>Embryophyta</taxon>
        <taxon>Tracheophyta</taxon>
        <taxon>Spermatophyta</taxon>
        <taxon>Magnoliopsida</taxon>
        <taxon>Ranunculales</taxon>
        <taxon>Ranunculaceae</taxon>
        <taxon>Coptidoideae</taxon>
        <taxon>Coptis</taxon>
    </lineage>
</organism>
<sequence>MDIDNTSKPINPVCKESYGRISPEEALVSEEGVLKNKMLGDGGVAGKKTDKSELFRRKACPCRRVLDEQFDDGVNDEEIRYLEKLGVLRLLRL</sequence>
<evidence type="ECO:0000313" key="1">
    <source>
        <dbReference type="EMBL" id="KAF9618583.1"/>
    </source>
</evidence>
<comment type="caution">
    <text evidence="1">The sequence shown here is derived from an EMBL/GenBank/DDBJ whole genome shotgun (WGS) entry which is preliminary data.</text>
</comment>
<dbReference type="Proteomes" id="UP000631114">
    <property type="component" value="Unassembled WGS sequence"/>
</dbReference>
<keyword evidence="2" id="KW-1185">Reference proteome</keyword>
<accession>A0A835IN18</accession>
<reference evidence="1 2" key="1">
    <citation type="submission" date="2020-10" db="EMBL/GenBank/DDBJ databases">
        <title>The Coptis chinensis genome and diversification of protoberbering-type alkaloids.</title>
        <authorList>
            <person name="Wang B."/>
            <person name="Shu S."/>
            <person name="Song C."/>
            <person name="Liu Y."/>
        </authorList>
    </citation>
    <scope>NUCLEOTIDE SEQUENCE [LARGE SCALE GENOMIC DNA]</scope>
    <source>
        <strain evidence="1">HL-2020</strain>
        <tissue evidence="1">Leaf</tissue>
    </source>
</reference>
<name>A0A835IN18_9MAGN</name>
<evidence type="ECO:0000313" key="2">
    <source>
        <dbReference type="Proteomes" id="UP000631114"/>
    </source>
</evidence>